<proteinExistence type="predicted"/>
<keyword evidence="8" id="KW-1185">Reference proteome</keyword>
<dbReference type="PANTHER" id="PTHR10231">
    <property type="entry name" value="NUCLEOTIDE-SUGAR TRANSMEMBRANE TRANSPORTER"/>
    <property type="match status" value="1"/>
</dbReference>
<reference evidence="7 8" key="1">
    <citation type="submission" date="2021-04" db="EMBL/GenBank/DDBJ databases">
        <authorList>
            <person name="Bliznina A."/>
        </authorList>
    </citation>
    <scope>NUCLEOTIDE SEQUENCE [LARGE SCALE GENOMIC DNA]</scope>
</reference>
<comment type="subcellular location">
    <subcellularLocation>
        <location evidence="1">Membrane</location>
        <topology evidence="1">Multi-pass membrane protein</topology>
    </subcellularLocation>
</comment>
<accession>A0ABN7SWX9</accession>
<keyword evidence="5 6" id="KW-0472">Membrane</keyword>
<feature type="transmembrane region" description="Helical" evidence="6">
    <location>
        <begin position="183"/>
        <end position="203"/>
    </location>
</feature>
<dbReference type="InterPro" id="IPR007271">
    <property type="entry name" value="Nuc_sug_transpt"/>
</dbReference>
<evidence type="ECO:0000313" key="8">
    <source>
        <dbReference type="Proteomes" id="UP001158576"/>
    </source>
</evidence>
<keyword evidence="4 6" id="KW-1133">Transmembrane helix</keyword>
<protein>
    <submittedName>
        <fullName evidence="7">Oidioi.mRNA.OKI2018_I69.chr1.g2585.t1.cds</fullName>
    </submittedName>
</protein>
<keyword evidence="3 6" id="KW-0812">Transmembrane</keyword>
<evidence type="ECO:0000256" key="6">
    <source>
        <dbReference type="SAM" id="Phobius"/>
    </source>
</evidence>
<feature type="transmembrane region" description="Helical" evidence="6">
    <location>
        <begin position="152"/>
        <end position="171"/>
    </location>
</feature>
<evidence type="ECO:0000256" key="4">
    <source>
        <dbReference type="ARBA" id="ARBA00022989"/>
    </source>
</evidence>
<feature type="transmembrane region" description="Helical" evidence="6">
    <location>
        <begin position="34"/>
        <end position="55"/>
    </location>
</feature>
<keyword evidence="2" id="KW-0762">Sugar transport</keyword>
<dbReference type="Pfam" id="PF04142">
    <property type="entry name" value="Nuc_sug_transp"/>
    <property type="match status" value="1"/>
</dbReference>
<evidence type="ECO:0000256" key="5">
    <source>
        <dbReference type="ARBA" id="ARBA00023136"/>
    </source>
</evidence>
<name>A0ABN7SWX9_OIKDI</name>
<sequence length="286" mass="32499">MAEFIKTFVCLFIYTREKTLDALLQNVLQEKKLFLLYSIPSGMYALYNILSFYSISLADPTTYFVLLQSRSLATGIIYQILFKKQLSCLQWLSLVTLTVGTSMKQFSFSSFNFVFNEAIPLILIQIVCACFAGVYNEYLLKARNADFWVQNIFFYVNSIIINGFIFIIQGNVNKTILANTFKLPALIIPFNLALIGITTVMFLKHLNSILKTIAAASELFFAACLSYLFFGIPIEMGTIVSVVMIWLSLYIYAVNPIKQPEKQTSEDEVIEEKLDLLKSDKNSNPV</sequence>
<dbReference type="Proteomes" id="UP001158576">
    <property type="component" value="Chromosome 1"/>
</dbReference>
<evidence type="ECO:0000256" key="1">
    <source>
        <dbReference type="ARBA" id="ARBA00004141"/>
    </source>
</evidence>
<dbReference type="EMBL" id="OU015566">
    <property type="protein sequence ID" value="CAG5105934.1"/>
    <property type="molecule type" value="Genomic_DNA"/>
</dbReference>
<evidence type="ECO:0000313" key="7">
    <source>
        <dbReference type="EMBL" id="CAG5105934.1"/>
    </source>
</evidence>
<organism evidence="7 8">
    <name type="scientific">Oikopleura dioica</name>
    <name type="common">Tunicate</name>
    <dbReference type="NCBI Taxonomy" id="34765"/>
    <lineage>
        <taxon>Eukaryota</taxon>
        <taxon>Metazoa</taxon>
        <taxon>Chordata</taxon>
        <taxon>Tunicata</taxon>
        <taxon>Appendicularia</taxon>
        <taxon>Copelata</taxon>
        <taxon>Oikopleuridae</taxon>
        <taxon>Oikopleura</taxon>
    </lineage>
</organism>
<gene>
    <name evidence="7" type="ORF">OKIOD_LOCUS11350</name>
</gene>
<feature type="transmembrane region" description="Helical" evidence="6">
    <location>
        <begin position="118"/>
        <end position="140"/>
    </location>
</feature>
<feature type="transmembrane region" description="Helical" evidence="6">
    <location>
        <begin position="236"/>
        <end position="254"/>
    </location>
</feature>
<evidence type="ECO:0000256" key="3">
    <source>
        <dbReference type="ARBA" id="ARBA00022692"/>
    </source>
</evidence>
<keyword evidence="2" id="KW-0813">Transport</keyword>
<feature type="transmembrane region" description="Helical" evidence="6">
    <location>
        <begin position="210"/>
        <end position="230"/>
    </location>
</feature>
<evidence type="ECO:0000256" key="2">
    <source>
        <dbReference type="ARBA" id="ARBA00022597"/>
    </source>
</evidence>